<dbReference type="InterPro" id="IPR029041">
    <property type="entry name" value="FAD-linked_oxidoreductase-like"/>
</dbReference>
<comment type="catalytic activity">
    <reaction evidence="4 5">
        <text>L-glutamate 5-semialdehyde + NAD(+) + H2O = L-glutamate + NADH + 2 H(+)</text>
        <dbReference type="Rhea" id="RHEA:30235"/>
        <dbReference type="ChEBI" id="CHEBI:15377"/>
        <dbReference type="ChEBI" id="CHEBI:15378"/>
        <dbReference type="ChEBI" id="CHEBI:29985"/>
        <dbReference type="ChEBI" id="CHEBI:57540"/>
        <dbReference type="ChEBI" id="CHEBI:57945"/>
        <dbReference type="ChEBI" id="CHEBI:58066"/>
        <dbReference type="EC" id="1.2.1.88"/>
    </reaction>
</comment>
<dbReference type="GO" id="GO:0009898">
    <property type="term" value="C:cytoplasmic side of plasma membrane"/>
    <property type="evidence" value="ECO:0007669"/>
    <property type="project" value="TreeGrafter"/>
</dbReference>
<dbReference type="Gene3D" id="3.40.605.10">
    <property type="entry name" value="Aldehyde Dehydrogenase, Chain A, domain 1"/>
    <property type="match status" value="1"/>
</dbReference>
<comment type="cofactor">
    <cofactor evidence="5">
        <name>FAD</name>
        <dbReference type="ChEBI" id="CHEBI:57692"/>
    </cofactor>
</comment>
<dbReference type="STRING" id="2518989.IMCC3088_1487"/>
<dbReference type="eggNOG" id="COG0506">
    <property type="taxonomic scope" value="Bacteria"/>
</dbReference>
<dbReference type="AlphaFoldDB" id="F3L1Z7"/>
<keyword evidence="11" id="KW-1185">Reference proteome</keyword>
<dbReference type="GO" id="GO:0004657">
    <property type="term" value="F:proline dehydrogenase activity"/>
    <property type="evidence" value="ECO:0007669"/>
    <property type="project" value="UniProtKB-UniRule"/>
</dbReference>
<dbReference type="CDD" id="cd07125">
    <property type="entry name" value="ALDH_PutA-P5CDH"/>
    <property type="match status" value="1"/>
</dbReference>
<evidence type="ECO:0000313" key="10">
    <source>
        <dbReference type="EMBL" id="EGG29675.1"/>
    </source>
</evidence>
<dbReference type="SUPFAM" id="SSF53720">
    <property type="entry name" value="ALDH-like"/>
    <property type="match status" value="1"/>
</dbReference>
<dbReference type="eggNOG" id="COG4230">
    <property type="taxonomic scope" value="Bacteria"/>
</dbReference>
<dbReference type="InterPro" id="IPR024082">
    <property type="entry name" value="PRODH_PutA_dom_II"/>
</dbReference>
<dbReference type="InterPro" id="IPR025703">
    <property type="entry name" value="Bifunct_PutA"/>
</dbReference>
<protein>
    <recommendedName>
        <fullName evidence="5">Bifunctional protein PutA</fullName>
    </recommendedName>
    <domain>
        <recommendedName>
            <fullName evidence="5">Proline dehydrogenase</fullName>
            <ecNumber evidence="5">1.5.5.2</ecNumber>
        </recommendedName>
        <alternativeName>
            <fullName evidence="5">Proline oxidase</fullName>
        </alternativeName>
    </domain>
    <domain>
        <recommendedName>
            <fullName evidence="5">Delta-1-pyrroline-5-carboxylate dehydrogenase</fullName>
            <shortName evidence="5">P5C dehydrogenase</shortName>
            <ecNumber evidence="5">1.2.1.88</ecNumber>
        </recommendedName>
        <alternativeName>
            <fullName evidence="5">L-glutamate gamma-semialdehyde dehydrogenase</fullName>
        </alternativeName>
    </domain>
</protein>
<evidence type="ECO:0000256" key="4">
    <source>
        <dbReference type="ARBA" id="ARBA00048142"/>
    </source>
</evidence>
<keyword evidence="5" id="KW-0642">Proline metabolism</keyword>
<dbReference type="SUPFAM" id="SSF51730">
    <property type="entry name" value="FAD-linked oxidoreductase"/>
    <property type="match status" value="1"/>
</dbReference>
<dbReference type="InterPro" id="IPR016163">
    <property type="entry name" value="Ald_DH_C"/>
</dbReference>
<dbReference type="PIRSF" id="PIRSF000197">
    <property type="entry name" value="Bifunct_PutA"/>
    <property type="match status" value="1"/>
</dbReference>
<sequence>MSNTVLAVEGVPGYPIAPDEHACVEHLLQISALNEEQRQAIVESAIAMVEACRSQSHKAGTLDAFLQEFGLSNKEGIALMCLAEALLRVPDEQTADRLIAEKLSSGDWSSHKGRSESAFVNASVWGLMLTGSIVSLDKSMTKDTGDWMRRLGARLGEPVIRAAVLQAMKIMGGQFVLGRTIKEALRRTHKAFRNGGRFSFDMLGEGARTAEDAERYFQSYRDAIAAIVEKRSGLGAIESDSISVKISALHPRYEERQSARVMGELYPKLLSLAEFAKSGGIGLSIDAEESERLQLSMRLFARLANEPSLRGWNGLGFVLQAYQKRAVSVTHWLAGLAQQTGRRIPVRLVKGAYWDREIKHSQELGLSDYPVFTRKCHTDLSYQVCAESLLSYPELLYPQFATHNAHTVALVLACAKPAQAFEFQRLHGMGHLLYETLGAQRPEVPVRVYAPVGQHRDLLPYLVRRLLENGANSSFVNRFLDAQVPPADLVEDPVAITQMQSVYRHKKLPVPRALYASETYCWVNASGVDLQDASHYPEFEQAIERVRAHPITAIPTARVHAVHEDITSTPIVSPAEQTLEVGRVVEATIDDVDLAIARAVAAWPTWMQVSVDARSQALEAAAETLETQLFDWAALISLEAGRTLDDAVSEVREAVDFCRYYAQQGRRLFGQPLVLPGPTGETNRLVWQGRGAWVCISPWNFPLAIFIGQVAAALVAGNTVVAKPAEQTPLIAHKAVTLLHECGIPTEVLQLVPGNGAVVGKALVRDSRIAGVAFTGSTETAQGINRALAAKNGPIVPFIAETGGINCMIVDATALPEQVVDDVMVSAFQSAGQRCSALRVLYLQEDVADGIITMLRGALAEWRVGHPWRPESDMGPLIDEEAARQIRHHIEQLLQTETLLAKSPVTNIPHSGYYIEPHVFGISRLDQLKREVFGPVLHVISYKASEFEQVLQDINESGYGLTLGVHSRIDGFAQQVFAKTRVGNTYVNRNMVGAVVGVNPFGGQGLSGTGPKAGGPNYLQRFALERTYTDNVVAKGGNTDLFTMADD</sequence>
<dbReference type="InterPro" id="IPR015590">
    <property type="entry name" value="Aldehyde_DH_dom"/>
</dbReference>
<dbReference type="SUPFAM" id="SSF81935">
    <property type="entry name" value="N-terminal domain of bifunctional PutA protein"/>
    <property type="match status" value="1"/>
</dbReference>
<name>F3L1Z7_9GAMM</name>
<keyword evidence="5" id="KW-0678">Repressor</keyword>
<dbReference type="Pfam" id="PF14850">
    <property type="entry name" value="Pro_dh-DNA_bdg"/>
    <property type="match status" value="1"/>
</dbReference>
<evidence type="ECO:0000256" key="1">
    <source>
        <dbReference type="ARBA" id="ARBA00004786"/>
    </source>
</evidence>
<dbReference type="Gene3D" id="3.20.20.220">
    <property type="match status" value="1"/>
</dbReference>
<evidence type="ECO:0000256" key="5">
    <source>
        <dbReference type="PIRNR" id="PIRNR000197"/>
    </source>
</evidence>
<dbReference type="InterPro" id="IPR002872">
    <property type="entry name" value="Proline_DH_dom"/>
</dbReference>
<comment type="pathway">
    <text evidence="5">Amino-acid degradation; L-proline degradation into L-glutamate; L-glutamate from L-proline: step 1/2.</text>
</comment>
<dbReference type="NCBIfam" id="NF008869">
    <property type="entry name" value="PRK11904.1"/>
    <property type="match status" value="1"/>
</dbReference>
<comment type="similarity">
    <text evidence="5">In the N-terminal section; belongs to the proline dehydrogenase family.</text>
</comment>
<comment type="caution">
    <text evidence="10">The sequence shown here is derived from an EMBL/GenBank/DDBJ whole genome shotgun (WGS) entry which is preliminary data.</text>
</comment>
<keyword evidence="5" id="KW-0285">Flavoprotein</keyword>
<gene>
    <name evidence="10" type="ORF">IMCC3088_1487</name>
</gene>
<dbReference type="FunFam" id="3.40.309.10:FF:000005">
    <property type="entry name" value="1-pyrroline-5-carboxylate dehydrogenase 1"/>
    <property type="match status" value="1"/>
</dbReference>
<proteinExistence type="inferred from homology"/>
<dbReference type="NCBIfam" id="TIGR01238">
    <property type="entry name" value="D1pyr5carbox3"/>
    <property type="match status" value="1"/>
</dbReference>
<evidence type="ECO:0000259" key="9">
    <source>
        <dbReference type="Pfam" id="PF14850"/>
    </source>
</evidence>
<feature type="domain" description="Aldehyde dehydrogenase" evidence="7">
    <location>
        <begin position="568"/>
        <end position="1023"/>
    </location>
</feature>
<keyword evidence="5" id="KW-0804">Transcription</keyword>
<dbReference type="Pfam" id="PF01619">
    <property type="entry name" value="Pro_dh"/>
    <property type="match status" value="1"/>
</dbReference>
<dbReference type="GO" id="GO:0003677">
    <property type="term" value="F:DNA binding"/>
    <property type="evidence" value="ECO:0007669"/>
    <property type="project" value="UniProtKB-KW"/>
</dbReference>
<comment type="pathway">
    <text evidence="1 5">Amino-acid degradation; L-proline degradation into L-glutamate; L-glutamate from L-proline: step 2/2.</text>
</comment>
<dbReference type="Gene3D" id="1.20.5.460">
    <property type="entry name" value="Single helix bin"/>
    <property type="match status" value="1"/>
</dbReference>
<dbReference type="EC" id="1.5.5.2" evidence="5"/>
<organism evidence="10 11">
    <name type="scientific">Aequoribacter fuscus</name>
    <dbReference type="NCBI Taxonomy" id="2518989"/>
    <lineage>
        <taxon>Bacteria</taxon>
        <taxon>Pseudomonadati</taxon>
        <taxon>Pseudomonadota</taxon>
        <taxon>Gammaproteobacteria</taxon>
        <taxon>Cellvibrionales</taxon>
        <taxon>Halieaceae</taxon>
        <taxon>Aequoribacter</taxon>
    </lineage>
</organism>
<feature type="domain" description="Proline dehydrogenase" evidence="8">
    <location>
        <begin position="185"/>
        <end position="478"/>
    </location>
</feature>
<evidence type="ECO:0000313" key="11">
    <source>
        <dbReference type="Proteomes" id="UP000005615"/>
    </source>
</evidence>
<keyword evidence="5" id="KW-0274">FAD</keyword>
<dbReference type="Pfam" id="PF00171">
    <property type="entry name" value="Aldedh"/>
    <property type="match status" value="1"/>
</dbReference>
<feature type="domain" description="Proline dehydrogenase PutA" evidence="9">
    <location>
        <begin position="62"/>
        <end position="175"/>
    </location>
</feature>
<evidence type="ECO:0000256" key="2">
    <source>
        <dbReference type="ARBA" id="ARBA00023002"/>
    </source>
</evidence>
<evidence type="ECO:0000256" key="3">
    <source>
        <dbReference type="ARBA" id="ARBA00023027"/>
    </source>
</evidence>
<dbReference type="InterPro" id="IPR016160">
    <property type="entry name" value="Ald_DH_CS_CYS"/>
</dbReference>
<keyword evidence="5" id="KW-0238">DNA-binding</keyword>
<keyword evidence="3 5" id="KW-0520">NAD</keyword>
<dbReference type="GO" id="GO:0010133">
    <property type="term" value="P:L-proline catabolic process to L-glutamate"/>
    <property type="evidence" value="ECO:0007669"/>
    <property type="project" value="UniProtKB-UniRule"/>
</dbReference>
<dbReference type="Gene3D" id="3.40.309.10">
    <property type="entry name" value="Aldehyde Dehydrogenase, Chain A, domain 2"/>
    <property type="match status" value="1"/>
</dbReference>
<dbReference type="InterPro" id="IPR016161">
    <property type="entry name" value="Ald_DH/histidinol_DH"/>
</dbReference>
<dbReference type="GO" id="GO:0003842">
    <property type="term" value="F:L-glutamate gamma-semialdehyde dehydrogenase activity"/>
    <property type="evidence" value="ECO:0007669"/>
    <property type="project" value="UniProtKB-UniRule"/>
</dbReference>
<evidence type="ECO:0000256" key="6">
    <source>
        <dbReference type="PIRSR" id="PIRSR000197-1"/>
    </source>
</evidence>
<dbReference type="PANTHER" id="PTHR42862:SF1">
    <property type="entry name" value="DELTA-1-PYRROLINE-5-CARBOXYLATE DEHYDROGENASE 2, ISOFORM A-RELATED"/>
    <property type="match status" value="1"/>
</dbReference>
<dbReference type="InterPro" id="IPR050485">
    <property type="entry name" value="Proline_metab_enzyme"/>
</dbReference>
<feature type="active site" evidence="6">
    <location>
        <position position="801"/>
    </location>
</feature>
<dbReference type="PANTHER" id="PTHR42862">
    <property type="entry name" value="DELTA-1-PYRROLINE-5-CARBOXYLATE DEHYDROGENASE 1, ISOFORM A-RELATED"/>
    <property type="match status" value="1"/>
</dbReference>
<dbReference type="GO" id="GO:0003700">
    <property type="term" value="F:DNA-binding transcription factor activity"/>
    <property type="evidence" value="ECO:0007669"/>
    <property type="project" value="InterPro"/>
</dbReference>
<dbReference type="OrthoDB" id="5887723at2"/>
<dbReference type="Proteomes" id="UP000005615">
    <property type="component" value="Unassembled WGS sequence"/>
</dbReference>
<feature type="active site" evidence="6">
    <location>
        <position position="835"/>
    </location>
</feature>
<dbReference type="InterPro" id="IPR016162">
    <property type="entry name" value="Ald_DH_N"/>
</dbReference>
<evidence type="ECO:0000259" key="7">
    <source>
        <dbReference type="Pfam" id="PF00171"/>
    </source>
</evidence>
<dbReference type="RefSeq" id="WP_009575784.1">
    <property type="nucleotide sequence ID" value="NZ_AEIG01000037.1"/>
</dbReference>
<dbReference type="EC" id="1.2.1.88" evidence="5"/>
<dbReference type="InterPro" id="IPR005933">
    <property type="entry name" value="PutA_C"/>
</dbReference>
<comment type="function">
    <text evidence="5">Oxidizes proline to glutamate for use as a carbon and nitrogen source.</text>
</comment>
<dbReference type="EMBL" id="AEIG01000037">
    <property type="protein sequence ID" value="EGG29675.1"/>
    <property type="molecule type" value="Genomic_DNA"/>
</dbReference>
<evidence type="ECO:0000259" key="8">
    <source>
        <dbReference type="Pfam" id="PF01619"/>
    </source>
</evidence>
<comment type="similarity">
    <text evidence="5">In the C-terminal section; belongs to the aldehyde dehydrogenase family.</text>
</comment>
<comment type="catalytic activity">
    <reaction evidence="5">
        <text>L-proline + a quinone = (S)-1-pyrroline-5-carboxylate + a quinol + H(+)</text>
        <dbReference type="Rhea" id="RHEA:23784"/>
        <dbReference type="ChEBI" id="CHEBI:15378"/>
        <dbReference type="ChEBI" id="CHEBI:17388"/>
        <dbReference type="ChEBI" id="CHEBI:24646"/>
        <dbReference type="ChEBI" id="CHEBI:60039"/>
        <dbReference type="ChEBI" id="CHEBI:132124"/>
        <dbReference type="EC" id="1.5.5.2"/>
    </reaction>
</comment>
<dbReference type="InterPro" id="IPR024089">
    <property type="entry name" value="PRODH_PutA_dom_I/II"/>
</dbReference>
<dbReference type="UniPathway" id="UPA00261">
    <property type="reaction ID" value="UER00373"/>
</dbReference>
<keyword evidence="5" id="KW-0805">Transcription regulation</keyword>
<keyword evidence="2 5" id="KW-0560">Oxidoreductase</keyword>
<reference evidence="10 11" key="1">
    <citation type="journal article" date="2011" name="J. Bacteriol.">
        <title>Genome sequence of strain IMCC3088, a proteorhodopsin-containing marine bacterium belonging to the OM60/NOR5 clade.</title>
        <authorList>
            <person name="Jang Y."/>
            <person name="Oh H.M."/>
            <person name="Kang I."/>
            <person name="Lee K."/>
            <person name="Yang S.J."/>
            <person name="Cho J.C."/>
        </authorList>
    </citation>
    <scope>NUCLEOTIDE SEQUENCE [LARGE SCALE GENOMIC DNA]</scope>
    <source>
        <strain evidence="10 11">IMCC3088</strain>
    </source>
</reference>
<dbReference type="PROSITE" id="PS00070">
    <property type="entry name" value="ALDEHYDE_DEHYDR_CYS"/>
    <property type="match status" value="1"/>
</dbReference>
<accession>F3L1Z7</accession>